<feature type="domain" description="Ion transport" evidence="7">
    <location>
        <begin position="97"/>
        <end position="315"/>
    </location>
</feature>
<feature type="transmembrane region" description="Helical" evidence="6">
    <location>
        <begin position="459"/>
        <end position="477"/>
    </location>
</feature>
<feature type="transmembrane region" description="Helical" evidence="6">
    <location>
        <begin position="489"/>
        <end position="508"/>
    </location>
</feature>
<feature type="region of interest" description="Disordered" evidence="5">
    <location>
        <begin position="781"/>
        <end position="808"/>
    </location>
</feature>
<keyword evidence="9" id="KW-1185">Reference proteome</keyword>
<feature type="transmembrane region" description="Helical" evidence="6">
    <location>
        <begin position="256"/>
        <end position="273"/>
    </location>
</feature>
<feature type="transmembrane region" description="Helical" evidence="6">
    <location>
        <begin position="152"/>
        <end position="172"/>
    </location>
</feature>
<dbReference type="Gene3D" id="1.10.238.10">
    <property type="entry name" value="EF-hand"/>
    <property type="match status" value="1"/>
</dbReference>
<dbReference type="Proteomes" id="UP001347796">
    <property type="component" value="Unassembled WGS sequence"/>
</dbReference>
<reference evidence="8 9" key="1">
    <citation type="submission" date="2024-01" db="EMBL/GenBank/DDBJ databases">
        <title>The genome of the rayed Mediterranean limpet Patella caerulea (Linnaeus, 1758).</title>
        <authorList>
            <person name="Anh-Thu Weber A."/>
            <person name="Halstead-Nussloch G."/>
        </authorList>
    </citation>
    <scope>NUCLEOTIDE SEQUENCE [LARGE SCALE GENOMIC DNA]</scope>
    <source>
        <strain evidence="8">AATW-2023a</strain>
        <tissue evidence="8">Whole specimen</tissue>
    </source>
</reference>
<keyword evidence="2 6" id="KW-0812">Transmembrane</keyword>
<accession>A0AAN8K045</accession>
<comment type="subcellular location">
    <subcellularLocation>
        <location evidence="1">Membrane</location>
        <topology evidence="1">Multi-pass membrane protein</topology>
    </subcellularLocation>
</comment>
<dbReference type="SUPFAM" id="SSF47473">
    <property type="entry name" value="EF-hand"/>
    <property type="match status" value="1"/>
</dbReference>
<evidence type="ECO:0000256" key="5">
    <source>
        <dbReference type="SAM" id="MobiDB-lite"/>
    </source>
</evidence>
<protein>
    <recommendedName>
        <fullName evidence="7">Ion transport domain-containing protein</fullName>
    </recommendedName>
</protein>
<feature type="region of interest" description="Disordered" evidence="5">
    <location>
        <begin position="1"/>
        <end position="44"/>
    </location>
</feature>
<feature type="transmembrane region" description="Helical" evidence="6">
    <location>
        <begin position="117"/>
        <end position="140"/>
    </location>
</feature>
<feature type="transmembrane region" description="Helical" evidence="6">
    <location>
        <begin position="216"/>
        <end position="235"/>
    </location>
</feature>
<dbReference type="GO" id="GO:0005216">
    <property type="term" value="F:monoatomic ion channel activity"/>
    <property type="evidence" value="ECO:0007669"/>
    <property type="project" value="InterPro"/>
</dbReference>
<feature type="transmembrane region" description="Helical" evidence="6">
    <location>
        <begin position="548"/>
        <end position="574"/>
    </location>
</feature>
<feature type="transmembrane region" description="Helical" evidence="6">
    <location>
        <begin position="435"/>
        <end position="453"/>
    </location>
</feature>
<feature type="compositionally biased region" description="Acidic residues" evidence="5">
    <location>
        <begin position="728"/>
        <end position="750"/>
    </location>
</feature>
<evidence type="ECO:0000256" key="4">
    <source>
        <dbReference type="ARBA" id="ARBA00023136"/>
    </source>
</evidence>
<feature type="transmembrane region" description="Helical" evidence="6">
    <location>
        <begin position="86"/>
        <end position="105"/>
    </location>
</feature>
<feature type="domain" description="Ion transport" evidence="7">
    <location>
        <begin position="455"/>
        <end position="689"/>
    </location>
</feature>
<evidence type="ECO:0000313" key="8">
    <source>
        <dbReference type="EMBL" id="KAK6182434.1"/>
    </source>
</evidence>
<evidence type="ECO:0000256" key="1">
    <source>
        <dbReference type="ARBA" id="ARBA00004141"/>
    </source>
</evidence>
<keyword evidence="3 6" id="KW-1133">Transmembrane helix</keyword>
<dbReference type="PANTHER" id="PTHR46726">
    <property type="entry name" value="TWO PORE CHANNEL 3"/>
    <property type="match status" value="1"/>
</dbReference>
<evidence type="ECO:0000259" key="7">
    <source>
        <dbReference type="Pfam" id="PF00520"/>
    </source>
</evidence>
<evidence type="ECO:0000256" key="2">
    <source>
        <dbReference type="ARBA" id="ARBA00022692"/>
    </source>
</evidence>
<name>A0AAN8K045_PATCE</name>
<feature type="compositionally biased region" description="Basic and acidic residues" evidence="5">
    <location>
        <begin position="24"/>
        <end position="44"/>
    </location>
</feature>
<evidence type="ECO:0000256" key="6">
    <source>
        <dbReference type="SAM" id="Phobius"/>
    </source>
</evidence>
<feature type="transmembrane region" description="Helical" evidence="6">
    <location>
        <begin position="659"/>
        <end position="686"/>
    </location>
</feature>
<gene>
    <name evidence="8" type="ORF">SNE40_010128</name>
</gene>
<dbReference type="EMBL" id="JAZGQO010000007">
    <property type="protein sequence ID" value="KAK6182434.1"/>
    <property type="molecule type" value="Genomic_DNA"/>
</dbReference>
<evidence type="ECO:0000256" key="3">
    <source>
        <dbReference type="ARBA" id="ARBA00022989"/>
    </source>
</evidence>
<dbReference type="GO" id="GO:0016020">
    <property type="term" value="C:membrane"/>
    <property type="evidence" value="ECO:0007669"/>
    <property type="project" value="UniProtKB-SubCell"/>
</dbReference>
<dbReference type="Pfam" id="PF00520">
    <property type="entry name" value="Ion_trans"/>
    <property type="match status" value="2"/>
</dbReference>
<dbReference type="AlphaFoldDB" id="A0AAN8K045"/>
<dbReference type="InterPro" id="IPR011992">
    <property type="entry name" value="EF-hand-dom_pair"/>
</dbReference>
<sequence>MTTTKKDVQFINISETEGGESSTDGEKEENGKSKKNGDIKTQESSEKTDAQILLAATLVLDAKRGRNINFKTEEKFVRSYLFYHSWYLRWGLYAFITLDLSLAFIEKPAVSFEAPYWATILLEILCLVFFVFRFCHAAYVEQTSSFWKDTKHLIVLGTIILTVLDIICYIIWSQVAPDTNPVRWSRPLRPLFIINFSDGKQVRRAFRNIRRTVPEIMNVLILFFLSVLLFALLALKLFSKRSSLEYPNGDPYFKNYWDCIWDLYVLVTTANNPDVMMPAYDYSNWFALFFIAYVIVCLYIFMSIVLAAIYNNYKKNLKNEIRTSVYSKRRKLNRAFEILKDKVGSQYVITQETWNRLMKKILPTKSQQQLDLLLRILDSDGDNVLKKTQFINLSDLLHVELTEVTDRQTFLEHKIPSIYNHKVSKAIRWLVRTRGFRWSFDFLIFVNAFFIAFDLDDADMFFLIFFSLEILLKLYTFGPKGFITRFWNVFDVLVIGSAVLASIVEISIGASSEEFRTLDVLLVLRVMRLIKLFGSIQSFRNQNARFKVIIMTIVNIGPSILTYGGVIFVFYYFYAIIGMEVFGNKIHFYGYNGTDLDPLKKHCGNPKLENSNFYNNHYCNNNFNNILKAFVVLFELTVVNQWHVLSSGFVIVTHKAARVYFFCFHLTCVVIVLNIFTAFILEAFILEYSLQKQPRLESVVEAKIKELGLGIGLKPVTPVKPKNDTIELVENEEEPDGISNEPEDDSDTESIPDLSLEQGLRFHLKKRSRKKVEVLLHQMFEGEIDAEDEGPENEDYEPRKRRLTLETV</sequence>
<organism evidence="8 9">
    <name type="scientific">Patella caerulea</name>
    <name type="common">Rayed Mediterranean limpet</name>
    <dbReference type="NCBI Taxonomy" id="87958"/>
    <lineage>
        <taxon>Eukaryota</taxon>
        <taxon>Metazoa</taxon>
        <taxon>Spiralia</taxon>
        <taxon>Lophotrochozoa</taxon>
        <taxon>Mollusca</taxon>
        <taxon>Gastropoda</taxon>
        <taxon>Patellogastropoda</taxon>
        <taxon>Patelloidea</taxon>
        <taxon>Patellidae</taxon>
        <taxon>Patella</taxon>
    </lineage>
</organism>
<proteinExistence type="predicted"/>
<comment type="caution">
    <text evidence="8">The sequence shown here is derived from an EMBL/GenBank/DDBJ whole genome shotgun (WGS) entry which is preliminary data.</text>
</comment>
<dbReference type="Gene3D" id="1.20.120.350">
    <property type="entry name" value="Voltage-gated potassium channels. Chain C"/>
    <property type="match status" value="1"/>
</dbReference>
<dbReference type="InterPro" id="IPR027359">
    <property type="entry name" value="Volt_channel_dom_sf"/>
</dbReference>
<feature type="region of interest" description="Disordered" evidence="5">
    <location>
        <begin position="728"/>
        <end position="752"/>
    </location>
</feature>
<feature type="transmembrane region" description="Helical" evidence="6">
    <location>
        <begin position="285"/>
        <end position="310"/>
    </location>
</feature>
<evidence type="ECO:0000313" key="9">
    <source>
        <dbReference type="Proteomes" id="UP001347796"/>
    </source>
</evidence>
<dbReference type="PANTHER" id="PTHR46726:SF1">
    <property type="entry name" value="TWO-PORE CALCIUM CHANNEL 3"/>
    <property type="match status" value="1"/>
</dbReference>
<dbReference type="InterPro" id="IPR005821">
    <property type="entry name" value="Ion_trans_dom"/>
</dbReference>
<keyword evidence="4 6" id="KW-0472">Membrane</keyword>
<dbReference type="Gene3D" id="1.10.287.70">
    <property type="match status" value="2"/>
</dbReference>
<feature type="compositionally biased region" description="Acidic residues" evidence="5">
    <location>
        <begin position="782"/>
        <end position="795"/>
    </location>
</feature>
<dbReference type="SUPFAM" id="SSF81324">
    <property type="entry name" value="Voltage-gated potassium channels"/>
    <property type="match status" value="2"/>
</dbReference>